<feature type="transmembrane region" description="Helical" evidence="1">
    <location>
        <begin position="36"/>
        <end position="53"/>
    </location>
</feature>
<dbReference type="EMBL" id="RJUK01000001">
    <property type="protein sequence ID" value="ROQ19615.1"/>
    <property type="molecule type" value="Genomic_DNA"/>
</dbReference>
<evidence type="ECO:0000313" key="2">
    <source>
        <dbReference type="EMBL" id="ROQ19615.1"/>
    </source>
</evidence>
<dbReference type="OrthoDB" id="9951179at2"/>
<feature type="transmembrane region" description="Helical" evidence="1">
    <location>
        <begin position="6"/>
        <end position="24"/>
    </location>
</feature>
<proteinExistence type="predicted"/>
<sequence>MTTGYTLAWIVYLVGALALLVTAWRVTRGFRREWRHLLLVSAAALLLTPGPMLVDDAVFLAPALFVLVLDGLFDTLDSASRSGLIMLGVWLVALVISLIFQLLVRPRPAQPEAD</sequence>
<name>A0A3N1NTU1_9GAMM</name>
<dbReference type="Proteomes" id="UP000273643">
    <property type="component" value="Unassembled WGS sequence"/>
</dbReference>
<comment type="caution">
    <text evidence="2">The sequence shown here is derived from an EMBL/GenBank/DDBJ whole genome shotgun (WGS) entry which is preliminary data.</text>
</comment>
<keyword evidence="1" id="KW-1133">Transmembrane helix</keyword>
<keyword evidence="3" id="KW-1185">Reference proteome</keyword>
<reference evidence="2 3" key="1">
    <citation type="submission" date="2018-11" db="EMBL/GenBank/DDBJ databases">
        <title>Genomic Encyclopedia of Type Strains, Phase IV (KMG-IV): sequencing the most valuable type-strain genomes for metagenomic binning, comparative biology and taxonomic classification.</title>
        <authorList>
            <person name="Goeker M."/>
        </authorList>
    </citation>
    <scope>NUCLEOTIDE SEQUENCE [LARGE SCALE GENOMIC DNA]</scope>
    <source>
        <strain evidence="2 3">DSM 16974</strain>
    </source>
</reference>
<dbReference type="AlphaFoldDB" id="A0A3N1NTU1"/>
<keyword evidence="1" id="KW-0812">Transmembrane</keyword>
<accession>A0A3N1NTU1</accession>
<evidence type="ECO:0000313" key="3">
    <source>
        <dbReference type="Proteomes" id="UP000273643"/>
    </source>
</evidence>
<feature type="transmembrane region" description="Helical" evidence="1">
    <location>
        <begin position="83"/>
        <end position="104"/>
    </location>
</feature>
<organism evidence="2 3">
    <name type="scientific">Marinimicrobium koreense</name>
    <dbReference type="NCBI Taxonomy" id="306545"/>
    <lineage>
        <taxon>Bacteria</taxon>
        <taxon>Pseudomonadati</taxon>
        <taxon>Pseudomonadota</taxon>
        <taxon>Gammaproteobacteria</taxon>
        <taxon>Cellvibrionales</taxon>
        <taxon>Cellvibrionaceae</taxon>
        <taxon>Marinimicrobium</taxon>
    </lineage>
</organism>
<protein>
    <submittedName>
        <fullName evidence="2">Uncharacterized protein</fullName>
    </submittedName>
</protein>
<gene>
    <name evidence="2" type="ORF">EDC38_0200</name>
</gene>
<dbReference type="RefSeq" id="WP_123636945.1">
    <property type="nucleotide sequence ID" value="NZ_RJUK01000001.1"/>
</dbReference>
<evidence type="ECO:0000256" key="1">
    <source>
        <dbReference type="SAM" id="Phobius"/>
    </source>
</evidence>
<keyword evidence="1" id="KW-0472">Membrane</keyword>